<evidence type="ECO:0000313" key="2">
    <source>
        <dbReference type="Proteomes" id="UP001497602"/>
    </source>
</evidence>
<accession>A0ABM9PIR6</accession>
<dbReference type="Proteomes" id="UP001497602">
    <property type="component" value="Unassembled WGS sequence"/>
</dbReference>
<proteinExistence type="predicted"/>
<name>A0ABM9PIR6_9FLAO</name>
<evidence type="ECO:0000313" key="1">
    <source>
        <dbReference type="EMBL" id="CAL2105503.1"/>
    </source>
</evidence>
<organism evidence="1 2">
    <name type="scientific">Tenacibaculum vairaonense</name>
    <dbReference type="NCBI Taxonomy" id="3137860"/>
    <lineage>
        <taxon>Bacteria</taxon>
        <taxon>Pseudomonadati</taxon>
        <taxon>Bacteroidota</taxon>
        <taxon>Flavobacteriia</taxon>
        <taxon>Flavobacteriales</taxon>
        <taxon>Flavobacteriaceae</taxon>
        <taxon>Tenacibaculum</taxon>
    </lineage>
</organism>
<reference evidence="1 2" key="1">
    <citation type="submission" date="2024-05" db="EMBL/GenBank/DDBJ databases">
        <authorList>
            <person name="Duchaud E."/>
        </authorList>
    </citation>
    <scope>NUCLEOTIDE SEQUENCE [LARGE SCALE GENOMIC DNA]</scope>
    <source>
        <strain evidence="1">Ena-SAMPLE-TAB-13-05-2024-13:56:06:370-140305</strain>
    </source>
</reference>
<protein>
    <submittedName>
        <fullName evidence="1">Uncharacterized protein</fullName>
    </submittedName>
</protein>
<sequence length="153" mass="18113">MENFSDRLIYMPNRRDGECLFNGKPSPTDEILEIIGQNGVKHIHKRLSEIIDMRKEILGDNQLRFYGLHFYQQFYDLQEQTRINVIQALDNRVKSEKQPYVIEKGRTIDSLYSTKYHKDFSDKTITKRIKSGSWIVDDVSLSCFDRESYENLP</sequence>
<gene>
    <name evidence="1" type="ORF">T190115A13A_160036</name>
</gene>
<comment type="caution">
    <text evidence="1">The sequence shown here is derived from an EMBL/GenBank/DDBJ whole genome shotgun (WGS) entry which is preliminary data.</text>
</comment>
<dbReference type="EMBL" id="CAXJRC010000007">
    <property type="protein sequence ID" value="CAL2105503.1"/>
    <property type="molecule type" value="Genomic_DNA"/>
</dbReference>
<keyword evidence="2" id="KW-1185">Reference proteome</keyword>